<accession>A0A8J2RG42</accession>
<feature type="domain" description="Microtubule-associated protein 1A/B/S-like MBL-like" evidence="3">
    <location>
        <begin position="228"/>
        <end position="496"/>
    </location>
</feature>
<evidence type="ECO:0000259" key="3">
    <source>
        <dbReference type="Pfam" id="PF25281"/>
    </source>
</evidence>
<feature type="compositionally biased region" description="Low complexity" evidence="1">
    <location>
        <begin position="1015"/>
        <end position="1037"/>
    </location>
</feature>
<feature type="compositionally biased region" description="Polar residues" evidence="1">
    <location>
        <begin position="2841"/>
        <end position="2851"/>
    </location>
</feature>
<feature type="region of interest" description="Disordered" evidence="1">
    <location>
        <begin position="1927"/>
        <end position="1957"/>
    </location>
</feature>
<sequence>MADETSSATSAFSPLSGGYLLIVLSEPHSEQHKQVLLEHLAKGLASWDSVGTQIDIESELRNIATQCPNGEEVRNGEKLIQLASDSLVTEILIQPQLSTLKQCMRNLLASFTRHRHVIHAGYTLSGPGSWILQDGTYECGDFLHIVQDPEIQRLYRAYESSITMDLHCADEGQWSAEQINQELAIKAAKISINPPGRLSASESQSQQDAVNSFIRYISDILPSVTLDHLLEPSDVVGNIRFNHPTLYVFPGGQGDSALFGISGFNILVDGGFGRKPCFWDFTRHLDRLDAVVMTRSNASSLSGLTGAICRKASSPVYPQMGHIFCNLPRDGEIDLNDIDQADSTSESLTVNINDLCRAMSTGLGALQLKAQPIYRSATLEPINLYHKVGHGTLDMFIISPSANSPEVKELMRLWRSGDVSTAFRTVKMGGKEFRIPLLDIVSVCALLVWQPADPNEAVTRLLFPGSAPQYKILEGLEKFKQLEFLKSPVFMAKDMAPVPSSAVITPSSTSSAFTKSPVKTKSSTSSSSPRHTPIEPVPVKAAVRKEVSSSSSGKPPPKSSDHSGGSSNAKETDAKPPSRPATKIIKADVLSSSSRTGSAELRAKKTETAKPTAAPIKLSSSSSTKKETAATSNGETNKPLVPKIKKDVANMKMVEARVHSFKSSASLKRAEESTKNKKPTDDKDIVKDKVQRSQSQSREKRSASSVRGQPDEEKTRVKLIKKIEASPASPAKTMTKPLIKAKPKETVSKSVESKATAIAKEPLKKDKTSTSTAKTKSAPAPAKESSAKPASKAPAPTSSSSSSTPSGKAVKRPVKAAAAAAIGAAATVVAVASVVTSEEQPTEEPTEVAIVEEDFSAAEAPQAASSPKHDASPSGEDDQVTDETNIIESIESQILEEDVEAIEQQSQHESEPDAAVNVEDETEQEKQEEEEQEEQEQDDQGSMAGDAVADVEETEENAEKEDEVVEVEAEAEEEIAQVEDGEDEGTGSEEMEVADVAVSEEVVQTEDAEAEEDAAAGTTEDAETAVTDEVTQVVEEVTAAEEVTEEEEIKEKVDDEEEKEEADVPETVEQEQVVEEKSDKDVTEETDDLTDDKKPEEEVDDVVVEENEKQEEDDAAAAPAVQDEKEEEMANEAIEVASIDDEVAVDVAQVDRSNDQDDNLETDESRDPIEEEEIQPAVTTSSVDAGRPKSASPQPVVTGDETAIIEDDIIDQSEQRHNLDAVQQQDIQKEEEIQAEQELQEETNEEKDVVDDKEEIHRPIISPEPAVEVEVEEIQAAVSSKPVESGRQTTSVSPLAHEDNQDNQDEDLEEVDREKEVEEEKEMDHQEEESSSIEYQTIDKELDQEDNKHPVAIDCPAKEEEDTEEIPTKENDNLIISGHVDNEKKVDDVDQHADDDGQHEIEKRQTQNELTVVETIAGHHQEDALSSLSSLSDLEPTPVHDRSGASLYEEEQQLSSMESQPESHQFTQKSAPQMDEASPKDVQTKSSLVVVDDIPSGPSSIEVEEEFKAEIVVRPVPISVPLGVVDFVAPQEPTPSPPVVKSPVKDVPTPLVLKKEEEEEEEEDDGVEVEEEAFHQEIKTKDSAVPITPVEEDQGAHSFNYDEPQRQNEDLPSSLPSNSDVTKKEESTVDGSTSSSSSLSKEAEADEFRSTIDQQYAGFMNVPATEEKSSTKTPEEKPSSTEKSVDTKLPEEKSVVAEPVVVEKKTAEAKMSSPLEVAVEEKKSDEVKKTSSEVKPSAEKVEEPEEEEPVVEEVVSKVIDNKSVKAEKTESESNVKEIVTSPETKPLQDESDLLQMIVGDIVSEKVKISTTDDDLKSVKVSVDLEVVKTSEHIVESLQAPPVDLESSQTTKESDDSSPKSPEKNLVEQVKSFVDDVVKSSFTVEDVQVSKMDMKPVESEKKEEKVLSEETSKEVFKKDELQLSIAVHAESHPSEDVEKKDDVKDSVPDVPIQTRDNKSIKVDDDDIVDEKKILVAEEEVIQKKVDAVEKVIEQAKEKDLIVKADEEPSVPLFEKCDKYAKTEKETVLSAVIEPIIQQSTAETVVLSAQVKSQRSSTSEAAAPMEIEFDIHERKYSDTISVSSITSLEKDVIVDSSLVSETEMKTEMKTAAVSDEPSITDPVFVAPITASSPIDGPELLKELTFPQGLPSKCETLSSPKSLVEEIKETIQDVKEVALDFKLKTNQQPQTDTLPKDKEVENVDKQILTDVKETSQSESDCSSKSQVEEVKEIIHADVKASTTLLLESASKSETVCHYESHPVEEKDSETVADVSKVSVEMKVDADLPKSKVEEVKEIVCEDFVRKASLEMTPKFEADDLHKTQVDEIKETIQADVKKTEELASKCESVQETLVQQTVKDMSFELSPKTEIKESSPKVEQVKVDVMEDVQKASTDLASKQDIDDRSHHVEQVKEMIHDVKETSKIVTESLSTKLETNKVEVKSVTPEPEVIPQATFQLKCDPLANLPVVEELVETCSKNVVEELKPKSSGDLPMKLDDVVVDKKTEQLKPETIDYSNVSASSSASVTPKTPLSPNIARRDVVESKSSAPAALESFSAPPPTRFEDDDVVRDTSQPSSLDSMEVHSNSSTSWAGAEKRHDEEEEEEEDDDVSAAAMSLTPTINYLAAGYEGVNISTTSKLSTIASSDGEADGSAQPPSLDSNWSSKTFDKLTLAAESSSVRHQPEESAFSSGPSSWDEREPTVRPNYYVVSESISDRSATSSIISHATDDDYPPAEKLDRSSLVSVSSSELNIKKESNAPVSPVPSSPFSTDRCSSHGDFEANKDSLSSIQTSESSSDYHLETKVDDSASAISSTRSDYSDDRSGGSSIDPSLLQQQRLEPRSLTPRSDISCSSETTEPVTTSNTTTTTTQLIQPGQQQTPVELKASSKAELADPKLAPHNIWLKEKDTASSPNPFSDQYADDDTDHSEPLASSALYYQQQQQPLPVLQQQHLQQQQQHLSDFDSDRHSDSQSSSVPVAEYTDEYYVQHLDYVETSQKSLHHPHAADEVSDQEAYLYESEHDDADHHYHPYSTKYSDSYDEADLYPTEEAINDDYRHIGDHQNGNSYHYYESSESAITTDVAHDGNLHGQYEDLNRNDRTPTRDVQHPYVAPDVYETQPPVISPTTRPLDVTTAATTSSSSSRDERVVLPQISSVVPSPQPPVQQQLSPQQQQQQQQQQQNEETLASWGKPLGLPAPVAPGVVFSSNGTNGSPLKRPATATTNNNGHKASDKVTNGANNAASSSTPFYVDLAYIPHHSDPRYSDVDFFKRIRARHYVLSTLEPSAQVLDALLEGKQSWTGDDKDLYVTIIPTYDSDALATWVSANEDLLARNRIDLAPSASRCTINLQDHETSCSAYRLEF</sequence>
<feature type="compositionally biased region" description="Acidic residues" evidence="1">
    <location>
        <begin position="918"/>
        <end position="939"/>
    </location>
</feature>
<feature type="compositionally biased region" description="Basic and acidic residues" evidence="1">
    <location>
        <begin position="2793"/>
        <end position="2803"/>
    </location>
</feature>
<name>A0A8J2RG42_9CRUS</name>
<feature type="compositionally biased region" description="Acidic residues" evidence="1">
    <location>
        <begin position="1233"/>
        <end position="1253"/>
    </location>
</feature>
<feature type="compositionally biased region" description="Basic and acidic residues" evidence="1">
    <location>
        <begin position="1074"/>
        <end position="1083"/>
    </location>
</feature>
<feature type="compositionally biased region" description="Low complexity" evidence="1">
    <location>
        <begin position="769"/>
        <end position="808"/>
    </location>
</feature>
<dbReference type="InterPro" id="IPR026074">
    <property type="entry name" value="MAP1"/>
</dbReference>
<dbReference type="GO" id="GO:0031114">
    <property type="term" value="P:regulation of microtubule depolymerization"/>
    <property type="evidence" value="ECO:0007669"/>
    <property type="project" value="TreeGrafter"/>
</dbReference>
<dbReference type="Proteomes" id="UP000789390">
    <property type="component" value="Unassembled WGS sequence"/>
</dbReference>
<feature type="compositionally biased region" description="Low complexity" evidence="1">
    <location>
        <begin position="1629"/>
        <end position="1640"/>
    </location>
</feature>
<dbReference type="GO" id="GO:0016358">
    <property type="term" value="P:dendrite development"/>
    <property type="evidence" value="ECO:0007669"/>
    <property type="project" value="TreeGrafter"/>
</dbReference>
<feature type="region of interest" description="Disordered" evidence="1">
    <location>
        <begin position="3193"/>
        <end position="3234"/>
    </location>
</feature>
<feature type="compositionally biased region" description="Polar residues" evidence="1">
    <location>
        <begin position="2651"/>
        <end position="2662"/>
    </location>
</feature>
<protein>
    <recommendedName>
        <fullName evidence="6">Microtubule-associated protein futsch</fullName>
    </recommendedName>
</protein>
<evidence type="ECO:0000313" key="5">
    <source>
        <dbReference type="Proteomes" id="UP000789390"/>
    </source>
</evidence>
<feature type="compositionally biased region" description="Acidic residues" evidence="1">
    <location>
        <begin position="1742"/>
        <end position="1751"/>
    </location>
</feature>
<feature type="compositionally biased region" description="Acidic residues" evidence="1">
    <location>
        <begin position="1038"/>
        <end position="1073"/>
    </location>
</feature>
<feature type="region of interest" description="Disordered" evidence="1">
    <location>
        <begin position="1836"/>
        <end position="1865"/>
    </location>
</feature>
<feature type="compositionally biased region" description="Basic and acidic residues" evidence="1">
    <location>
        <begin position="1928"/>
        <end position="1946"/>
    </location>
</feature>
<feature type="compositionally biased region" description="Acidic residues" evidence="1">
    <location>
        <begin position="949"/>
        <end position="993"/>
    </location>
</feature>
<feature type="compositionally biased region" description="Basic and acidic residues" evidence="1">
    <location>
        <begin position="1665"/>
        <end position="1694"/>
    </location>
</feature>
<feature type="compositionally biased region" description="Low complexity" evidence="1">
    <location>
        <begin position="2514"/>
        <end position="2523"/>
    </location>
</feature>
<feature type="compositionally biased region" description="Low complexity" evidence="1">
    <location>
        <begin position="3144"/>
        <end position="3176"/>
    </location>
</feature>
<proteinExistence type="predicted"/>
<dbReference type="GO" id="GO:0005874">
    <property type="term" value="C:microtubule"/>
    <property type="evidence" value="ECO:0007669"/>
    <property type="project" value="InterPro"/>
</dbReference>
<feature type="compositionally biased region" description="Low complexity" evidence="1">
    <location>
        <begin position="1453"/>
        <end position="1463"/>
    </location>
</feature>
<dbReference type="GO" id="GO:0005829">
    <property type="term" value="C:cytosol"/>
    <property type="evidence" value="ECO:0007669"/>
    <property type="project" value="TreeGrafter"/>
</dbReference>
<evidence type="ECO:0008006" key="6">
    <source>
        <dbReference type="Google" id="ProtNLM"/>
    </source>
</evidence>
<feature type="compositionally biased region" description="Basic and acidic residues" evidence="1">
    <location>
        <begin position="709"/>
        <end position="724"/>
    </location>
</feature>
<feature type="compositionally biased region" description="Low complexity" evidence="1">
    <location>
        <begin position="2782"/>
        <end position="2792"/>
    </location>
</feature>
<dbReference type="GO" id="GO:0003779">
    <property type="term" value="F:actin binding"/>
    <property type="evidence" value="ECO:0007669"/>
    <property type="project" value="TreeGrafter"/>
</dbReference>
<feature type="compositionally biased region" description="Basic and acidic residues" evidence="1">
    <location>
        <begin position="668"/>
        <end position="702"/>
    </location>
</feature>
<feature type="region of interest" description="Disordered" evidence="1">
    <location>
        <begin position="3082"/>
        <end position="3179"/>
    </location>
</feature>
<feature type="compositionally biased region" description="Low complexity" evidence="1">
    <location>
        <begin position="2944"/>
        <end position="2956"/>
    </location>
</feature>
<dbReference type="Pfam" id="PF25281">
    <property type="entry name" value="MBL_MAP1B"/>
    <property type="match status" value="1"/>
</dbReference>
<feature type="compositionally biased region" description="Basic and acidic residues" evidence="1">
    <location>
        <begin position="1851"/>
        <end position="1865"/>
    </location>
</feature>
<evidence type="ECO:0000256" key="1">
    <source>
        <dbReference type="SAM" id="MobiDB-lite"/>
    </source>
</evidence>
<feature type="compositionally biased region" description="Polar residues" evidence="1">
    <location>
        <begin position="2568"/>
        <end position="2588"/>
    </location>
</feature>
<dbReference type="GO" id="GO:0045202">
    <property type="term" value="C:synapse"/>
    <property type="evidence" value="ECO:0007669"/>
    <property type="project" value="TreeGrafter"/>
</dbReference>
<feature type="compositionally biased region" description="Polar residues" evidence="1">
    <location>
        <begin position="2710"/>
        <end position="2721"/>
    </location>
</feature>
<dbReference type="InterPro" id="IPR057480">
    <property type="entry name" value="MAP1A/B/S-like_MBL"/>
</dbReference>
<dbReference type="GO" id="GO:0030425">
    <property type="term" value="C:dendrite"/>
    <property type="evidence" value="ECO:0007669"/>
    <property type="project" value="TreeGrafter"/>
</dbReference>
<comment type="caution">
    <text evidence="4">The sequence shown here is derived from an EMBL/GenBank/DDBJ whole genome shotgun (WGS) entry which is preliminary data.</text>
</comment>
<feature type="region of interest" description="Disordered" evidence="1">
    <location>
        <begin position="2710"/>
        <end position="2925"/>
    </location>
</feature>
<feature type="region of interest" description="Disordered" evidence="1">
    <location>
        <begin position="2636"/>
        <end position="2697"/>
    </location>
</feature>
<feature type="compositionally biased region" description="Low complexity" evidence="1">
    <location>
        <begin position="501"/>
        <end position="529"/>
    </location>
</feature>
<feature type="region of interest" description="Disordered" evidence="1">
    <location>
        <begin position="501"/>
        <end position="645"/>
    </location>
</feature>
<feature type="compositionally biased region" description="Acidic residues" evidence="1">
    <location>
        <begin position="1003"/>
        <end position="1014"/>
    </location>
</feature>
<feature type="compositionally biased region" description="Low complexity" evidence="1">
    <location>
        <begin position="2852"/>
        <end position="2877"/>
    </location>
</feature>
<feature type="compositionally biased region" description="Basic and acidic residues" evidence="1">
    <location>
        <begin position="1380"/>
        <end position="1406"/>
    </location>
</feature>
<dbReference type="Pfam" id="PF23415">
    <property type="entry name" value="MAPB1_N"/>
    <property type="match status" value="1"/>
</dbReference>
<evidence type="ECO:0000259" key="2">
    <source>
        <dbReference type="Pfam" id="PF23415"/>
    </source>
</evidence>
<dbReference type="GO" id="GO:0008017">
    <property type="term" value="F:microtubule binding"/>
    <property type="evidence" value="ECO:0007669"/>
    <property type="project" value="InterPro"/>
</dbReference>
<dbReference type="OrthoDB" id="5371837at2759"/>
<dbReference type="GO" id="GO:0000226">
    <property type="term" value="P:microtubule cytoskeleton organization"/>
    <property type="evidence" value="ECO:0007669"/>
    <property type="project" value="InterPro"/>
</dbReference>
<feature type="compositionally biased region" description="Basic and acidic residues" evidence="1">
    <location>
        <begin position="1764"/>
        <end position="1775"/>
    </location>
</feature>
<feature type="compositionally biased region" description="Basic and acidic residues" evidence="1">
    <location>
        <begin position="3082"/>
        <end position="3102"/>
    </location>
</feature>
<feature type="compositionally biased region" description="Basic and acidic residues" evidence="1">
    <location>
        <begin position="1719"/>
        <end position="1741"/>
    </location>
</feature>
<dbReference type="GO" id="GO:0005875">
    <property type="term" value="C:microtubule associated complex"/>
    <property type="evidence" value="ECO:0007669"/>
    <property type="project" value="TreeGrafter"/>
</dbReference>
<dbReference type="EMBL" id="CAKKLH010000057">
    <property type="protein sequence ID" value="CAH0101446.1"/>
    <property type="molecule type" value="Genomic_DNA"/>
</dbReference>
<organism evidence="4 5">
    <name type="scientific">Daphnia galeata</name>
    <dbReference type="NCBI Taxonomy" id="27404"/>
    <lineage>
        <taxon>Eukaryota</taxon>
        <taxon>Metazoa</taxon>
        <taxon>Ecdysozoa</taxon>
        <taxon>Arthropoda</taxon>
        <taxon>Crustacea</taxon>
        <taxon>Branchiopoda</taxon>
        <taxon>Diplostraca</taxon>
        <taxon>Cladocera</taxon>
        <taxon>Anomopoda</taxon>
        <taxon>Daphniidae</taxon>
        <taxon>Daphnia</taxon>
    </lineage>
</organism>
<feature type="compositionally biased region" description="Acidic residues" evidence="1">
    <location>
        <begin position="1557"/>
        <end position="1571"/>
    </location>
</feature>
<feature type="region of interest" description="Disordered" evidence="1">
    <location>
        <begin position="1764"/>
        <end position="1791"/>
    </location>
</feature>
<feature type="region of interest" description="Disordered" evidence="1">
    <location>
        <begin position="834"/>
        <end position="1498"/>
    </location>
</feature>
<feature type="compositionally biased region" description="Polar residues" evidence="1">
    <location>
        <begin position="3215"/>
        <end position="3234"/>
    </location>
</feature>
<feature type="compositionally biased region" description="Low complexity" evidence="1">
    <location>
        <begin position="609"/>
        <end position="623"/>
    </location>
</feature>
<feature type="region of interest" description="Disordered" evidence="1">
    <location>
        <begin position="2514"/>
        <end position="2611"/>
    </location>
</feature>
<feature type="compositionally biased region" description="Basic and acidic residues" evidence="1">
    <location>
        <begin position="1337"/>
        <end position="1351"/>
    </location>
</feature>
<feature type="compositionally biased region" description="Acidic residues" evidence="1">
    <location>
        <begin position="2597"/>
        <end position="2607"/>
    </location>
</feature>
<feature type="compositionally biased region" description="Basic and acidic residues" evidence="1">
    <location>
        <begin position="1312"/>
        <end position="1324"/>
    </location>
</feature>
<gene>
    <name evidence="4" type="ORF">DGAL_LOCUS3778</name>
</gene>
<feature type="compositionally biased region" description="Low complexity" evidence="1">
    <location>
        <begin position="857"/>
        <end position="866"/>
    </location>
</feature>
<feature type="region of interest" description="Disordered" evidence="1">
    <location>
        <begin position="2944"/>
        <end position="2974"/>
    </location>
</feature>
<feature type="compositionally biased region" description="Acidic residues" evidence="1">
    <location>
        <begin position="1097"/>
        <end position="1115"/>
    </location>
</feature>
<feature type="compositionally biased region" description="Basic and acidic residues" evidence="1">
    <location>
        <begin position="2957"/>
        <end position="2966"/>
    </location>
</feature>
<dbReference type="GO" id="GO:0043025">
    <property type="term" value="C:neuronal cell body"/>
    <property type="evidence" value="ECO:0007669"/>
    <property type="project" value="TreeGrafter"/>
</dbReference>
<dbReference type="PANTHER" id="PTHR13843:SF12">
    <property type="entry name" value="ATPASE F1_V1_A1 COMPLEX ALPHA_BETA SUBUNIT NUCLEOTIDE-BINDING DOMAIN-CONTAINING PROTEIN"/>
    <property type="match status" value="1"/>
</dbReference>
<feature type="compositionally biased region" description="Acidic residues" evidence="1">
    <location>
        <begin position="1301"/>
        <end position="1311"/>
    </location>
</feature>
<dbReference type="GO" id="GO:0007409">
    <property type="term" value="P:axonogenesis"/>
    <property type="evidence" value="ECO:0007669"/>
    <property type="project" value="TreeGrafter"/>
</dbReference>
<feature type="compositionally biased region" description="Basic and acidic residues" evidence="1">
    <location>
        <begin position="2770"/>
        <end position="2780"/>
    </location>
</feature>
<feature type="compositionally biased region" description="Low complexity" evidence="1">
    <location>
        <begin position="3128"/>
        <end position="3137"/>
    </location>
</feature>
<dbReference type="InterPro" id="IPR056617">
    <property type="entry name" value="MAP1B/S_N"/>
</dbReference>
<feature type="compositionally biased region" description="Basic and acidic residues" evidence="1">
    <location>
        <begin position="1572"/>
        <end position="1582"/>
    </location>
</feature>
<keyword evidence="5" id="KW-1185">Reference proteome</keyword>
<feature type="compositionally biased region" description="Acidic residues" evidence="1">
    <location>
        <begin position="840"/>
        <end position="856"/>
    </location>
</feature>
<feature type="region of interest" description="Disordered" evidence="1">
    <location>
        <begin position="1707"/>
        <end position="1752"/>
    </location>
</feature>
<dbReference type="PANTHER" id="PTHR13843">
    <property type="entry name" value="MICROTUBULE-ASSOCIATED PROTEIN"/>
    <property type="match status" value="1"/>
</dbReference>
<feature type="compositionally biased region" description="Basic and acidic residues" evidence="1">
    <location>
        <begin position="1641"/>
        <end position="1650"/>
    </location>
</feature>
<feature type="region of interest" description="Disordered" evidence="1">
    <location>
        <begin position="658"/>
        <end position="816"/>
    </location>
</feature>
<feature type="region of interest" description="Disordered" evidence="1">
    <location>
        <begin position="1550"/>
        <end position="1694"/>
    </location>
</feature>
<reference evidence="4" key="1">
    <citation type="submission" date="2021-11" db="EMBL/GenBank/DDBJ databases">
        <authorList>
            <person name="Schell T."/>
        </authorList>
    </citation>
    <scope>NUCLEOTIDE SEQUENCE</scope>
    <source>
        <strain evidence="4">M5</strain>
    </source>
</reference>
<evidence type="ECO:0000313" key="4">
    <source>
        <dbReference type="EMBL" id="CAH0101446.1"/>
    </source>
</evidence>
<feature type="domain" description="Microtubule-associated protein 1B/S N-terminal" evidence="2">
    <location>
        <begin position="20"/>
        <end position="219"/>
    </location>
</feature>
<feature type="compositionally biased region" description="Polar residues" evidence="1">
    <location>
        <begin position="1610"/>
        <end position="1620"/>
    </location>
</feature>